<accession>A0A2P5EMI4</accession>
<dbReference type="EMBL" id="JXTC01000126">
    <property type="protein sequence ID" value="PON86781.1"/>
    <property type="molecule type" value="Genomic_DNA"/>
</dbReference>
<sequence length="135" mass="15746">MYESIRNIYMFIYIYITILPDSTSSFFKKSNEKQSKKKIEHSKICFRGSAQKLEPTSPRIPLEKFGFALSEIKQSLQDYSSQSLNPENIRQIFPEKDSVFRAMNTQENIPFSHSSSPRTLSLSNLFFFFSFSVTE</sequence>
<dbReference type="InParanoid" id="A0A2P5EMI4"/>
<gene>
    <name evidence="1" type="ORF">TorRG33x02_174300</name>
</gene>
<keyword evidence="2" id="KW-1185">Reference proteome</keyword>
<dbReference type="Proteomes" id="UP000237000">
    <property type="component" value="Unassembled WGS sequence"/>
</dbReference>
<comment type="caution">
    <text evidence="1">The sequence shown here is derived from an EMBL/GenBank/DDBJ whole genome shotgun (WGS) entry which is preliminary data.</text>
</comment>
<organism evidence="1 2">
    <name type="scientific">Trema orientale</name>
    <name type="common">Charcoal tree</name>
    <name type="synonym">Celtis orientalis</name>
    <dbReference type="NCBI Taxonomy" id="63057"/>
    <lineage>
        <taxon>Eukaryota</taxon>
        <taxon>Viridiplantae</taxon>
        <taxon>Streptophyta</taxon>
        <taxon>Embryophyta</taxon>
        <taxon>Tracheophyta</taxon>
        <taxon>Spermatophyta</taxon>
        <taxon>Magnoliopsida</taxon>
        <taxon>eudicotyledons</taxon>
        <taxon>Gunneridae</taxon>
        <taxon>Pentapetalae</taxon>
        <taxon>rosids</taxon>
        <taxon>fabids</taxon>
        <taxon>Rosales</taxon>
        <taxon>Cannabaceae</taxon>
        <taxon>Trema</taxon>
    </lineage>
</organism>
<proteinExistence type="predicted"/>
<evidence type="ECO:0000313" key="1">
    <source>
        <dbReference type="EMBL" id="PON86781.1"/>
    </source>
</evidence>
<reference evidence="2" key="1">
    <citation type="submission" date="2016-06" db="EMBL/GenBank/DDBJ databases">
        <title>Parallel loss of symbiosis genes in relatives of nitrogen-fixing non-legume Parasponia.</title>
        <authorList>
            <person name="Van Velzen R."/>
            <person name="Holmer R."/>
            <person name="Bu F."/>
            <person name="Rutten L."/>
            <person name="Van Zeijl A."/>
            <person name="Liu W."/>
            <person name="Santuari L."/>
            <person name="Cao Q."/>
            <person name="Sharma T."/>
            <person name="Shen D."/>
            <person name="Roswanjaya Y."/>
            <person name="Wardhani T."/>
            <person name="Kalhor M.S."/>
            <person name="Jansen J."/>
            <person name="Van den Hoogen J."/>
            <person name="Gungor B."/>
            <person name="Hartog M."/>
            <person name="Hontelez J."/>
            <person name="Verver J."/>
            <person name="Yang W.-C."/>
            <person name="Schijlen E."/>
            <person name="Repin R."/>
            <person name="Schilthuizen M."/>
            <person name="Schranz E."/>
            <person name="Heidstra R."/>
            <person name="Miyata K."/>
            <person name="Fedorova E."/>
            <person name="Kohlen W."/>
            <person name="Bisseling T."/>
            <person name="Smit S."/>
            <person name="Geurts R."/>
        </authorList>
    </citation>
    <scope>NUCLEOTIDE SEQUENCE [LARGE SCALE GENOMIC DNA]</scope>
    <source>
        <strain evidence="2">cv. RG33-2</strain>
    </source>
</reference>
<dbReference type="AlphaFoldDB" id="A0A2P5EMI4"/>
<name>A0A2P5EMI4_TREOI</name>
<evidence type="ECO:0000313" key="2">
    <source>
        <dbReference type="Proteomes" id="UP000237000"/>
    </source>
</evidence>
<protein>
    <submittedName>
        <fullName evidence="1">Uncharacterized protein</fullName>
    </submittedName>
</protein>